<name>A0A6J5RFE3_9CAUD</name>
<gene>
    <name evidence="1" type="ORF">UFOVP1244_15</name>
</gene>
<reference evidence="1" key="1">
    <citation type="submission" date="2020-05" db="EMBL/GenBank/DDBJ databases">
        <authorList>
            <person name="Chiriac C."/>
            <person name="Salcher M."/>
            <person name="Ghai R."/>
            <person name="Kavagutti S V."/>
        </authorList>
    </citation>
    <scope>NUCLEOTIDE SEQUENCE</scope>
</reference>
<sequence>MPNPRVLVLLLCLGACASVEESYVDPGLANFRVEELVELVGPPATAGQAIALAPMPGENNTISQELTVALAAAGYTVVDSGTDAPVLRYQVTNFRQGVLLRVTLPSRVSSRLVVNGRPGPVIVRDAS</sequence>
<dbReference type="EMBL" id="LR797181">
    <property type="protein sequence ID" value="CAB4192281.1"/>
    <property type="molecule type" value="Genomic_DNA"/>
</dbReference>
<protein>
    <submittedName>
        <fullName evidence="1">Uncharacterized protein</fullName>
    </submittedName>
</protein>
<accession>A0A6J5RFE3</accession>
<proteinExistence type="predicted"/>
<evidence type="ECO:0000313" key="1">
    <source>
        <dbReference type="EMBL" id="CAB4192281.1"/>
    </source>
</evidence>
<organism evidence="1">
    <name type="scientific">uncultured Caudovirales phage</name>
    <dbReference type="NCBI Taxonomy" id="2100421"/>
    <lineage>
        <taxon>Viruses</taxon>
        <taxon>Duplodnaviria</taxon>
        <taxon>Heunggongvirae</taxon>
        <taxon>Uroviricota</taxon>
        <taxon>Caudoviricetes</taxon>
        <taxon>Peduoviridae</taxon>
        <taxon>Maltschvirus</taxon>
        <taxon>Maltschvirus maltsch</taxon>
    </lineage>
</organism>